<sequence length="355" mass="39555">MVDTGYLEHRDVNGASDMASAQTMAEIRVILPSGEGSRVNHGGAWLVLGWLGAADLHVEKICQALSSALGSASARITAPKHVILSMDPRTQRAFVASVVMQMYMHTELREFGTRHGVWLMSFSNGGTYMFQRLVELLVEPQLVLGCGLLEERSHEDNDDRTKFGAQLLSKWEAAATWFKSNWAGVVFDSSPCNTKNNTHATSRALIESTPWLKSSFGSGALAEHAIESILYVWWSAQRACVPADQASRHEFHDFMECARTGAELYLGELYLFSTCDHVCDHEWVKQVARARSACGTRAGKQRITMQTDFESSPHCTHYKMFPNRYIEQVGEFIQNVRARVQPSLSITPAQPIAKL</sequence>
<dbReference type="PANTHER" id="PTHR12265">
    <property type="entry name" value="TRANSMEMBRANE PROTEIN 53"/>
    <property type="match status" value="1"/>
</dbReference>
<name>A0A5J4YN67_PORPP</name>
<organism evidence="7 8">
    <name type="scientific">Porphyridium purpureum</name>
    <name type="common">Red alga</name>
    <name type="synonym">Porphyridium cruentum</name>
    <dbReference type="NCBI Taxonomy" id="35688"/>
    <lineage>
        <taxon>Eukaryota</taxon>
        <taxon>Rhodophyta</taxon>
        <taxon>Bangiophyceae</taxon>
        <taxon>Porphyridiales</taxon>
        <taxon>Porphyridiaceae</taxon>
        <taxon>Porphyridium</taxon>
    </lineage>
</organism>
<dbReference type="AlphaFoldDB" id="A0A5J4YN67"/>
<keyword evidence="4" id="KW-0472">Membrane</keyword>
<dbReference type="GO" id="GO:0031965">
    <property type="term" value="C:nuclear membrane"/>
    <property type="evidence" value="ECO:0007669"/>
    <property type="project" value="UniProtKB-SubCell"/>
</dbReference>
<accession>A0A5J4YN67</accession>
<dbReference type="Proteomes" id="UP000324585">
    <property type="component" value="Unassembled WGS sequence"/>
</dbReference>
<evidence type="ECO:0000313" key="8">
    <source>
        <dbReference type="Proteomes" id="UP000324585"/>
    </source>
</evidence>
<gene>
    <name evidence="7" type="ORF">FVE85_7917</name>
</gene>
<evidence type="ECO:0000256" key="3">
    <source>
        <dbReference type="ARBA" id="ARBA00022989"/>
    </source>
</evidence>
<keyword evidence="5" id="KW-0539">Nucleus</keyword>
<dbReference type="OrthoDB" id="77878at2759"/>
<dbReference type="EMBL" id="VRMN01000009">
    <property type="protein sequence ID" value="KAA8492410.1"/>
    <property type="molecule type" value="Genomic_DNA"/>
</dbReference>
<keyword evidence="8" id="KW-1185">Reference proteome</keyword>
<dbReference type="InterPro" id="IPR008547">
    <property type="entry name" value="DUF829_TMEM53"/>
</dbReference>
<dbReference type="Pfam" id="PF05705">
    <property type="entry name" value="DUF829"/>
    <property type="match status" value="1"/>
</dbReference>
<reference evidence="8" key="1">
    <citation type="journal article" date="2019" name="Nat. Commun.">
        <title>Expansion of phycobilisome linker gene families in mesophilic red algae.</title>
        <authorList>
            <person name="Lee J."/>
            <person name="Kim D."/>
            <person name="Bhattacharya D."/>
            <person name="Yoon H.S."/>
        </authorList>
    </citation>
    <scope>NUCLEOTIDE SEQUENCE [LARGE SCALE GENOMIC DNA]</scope>
    <source>
        <strain evidence="8">CCMP 1328</strain>
    </source>
</reference>
<evidence type="ECO:0000256" key="6">
    <source>
        <dbReference type="ARBA" id="ARBA00037847"/>
    </source>
</evidence>
<comment type="subcellular location">
    <subcellularLocation>
        <location evidence="6">Endomembrane system</location>
        <topology evidence="6">Single-pass membrane protein</topology>
    </subcellularLocation>
    <subcellularLocation>
        <location evidence="1">Nucleus membrane</location>
    </subcellularLocation>
</comment>
<evidence type="ECO:0000256" key="5">
    <source>
        <dbReference type="ARBA" id="ARBA00023242"/>
    </source>
</evidence>
<comment type="caution">
    <text evidence="7">The sequence shown here is derived from an EMBL/GenBank/DDBJ whole genome shotgun (WGS) entry which is preliminary data.</text>
</comment>
<evidence type="ECO:0000256" key="1">
    <source>
        <dbReference type="ARBA" id="ARBA00004126"/>
    </source>
</evidence>
<proteinExistence type="predicted"/>
<protein>
    <recommendedName>
        <fullName evidence="9">Transmembrane protein 53</fullName>
    </recommendedName>
</protein>
<evidence type="ECO:0000313" key="7">
    <source>
        <dbReference type="EMBL" id="KAA8492410.1"/>
    </source>
</evidence>
<evidence type="ECO:0000256" key="4">
    <source>
        <dbReference type="ARBA" id="ARBA00023136"/>
    </source>
</evidence>
<keyword evidence="3" id="KW-1133">Transmembrane helix</keyword>
<dbReference type="PANTHER" id="PTHR12265:SF30">
    <property type="entry name" value="TRANSMEMBRANE PROTEIN 53"/>
    <property type="match status" value="1"/>
</dbReference>
<keyword evidence="2" id="KW-0812">Transmembrane</keyword>
<evidence type="ECO:0000256" key="2">
    <source>
        <dbReference type="ARBA" id="ARBA00022692"/>
    </source>
</evidence>
<evidence type="ECO:0008006" key="9">
    <source>
        <dbReference type="Google" id="ProtNLM"/>
    </source>
</evidence>